<dbReference type="GeneID" id="24268146"/>
<dbReference type="Proteomes" id="UP000054561">
    <property type="component" value="Unassembled WGS sequence"/>
</dbReference>
<dbReference type="AlphaFoldDB" id="A0A0D9QKM4"/>
<evidence type="ECO:0000313" key="2">
    <source>
        <dbReference type="EMBL" id="KJP87528.1"/>
    </source>
</evidence>
<accession>A0A0D9QKM4</accession>
<dbReference type="InterPro" id="IPR036838">
    <property type="entry name" value="Ribosomal_uS10_dom_sf"/>
</dbReference>
<dbReference type="EMBL" id="KQ001673">
    <property type="protein sequence ID" value="KJP87528.1"/>
    <property type="molecule type" value="Genomic_DNA"/>
</dbReference>
<name>A0A0D9QKM4_PLAFR</name>
<reference evidence="2 3" key="1">
    <citation type="submission" date="2014-03" db="EMBL/GenBank/DDBJ databases">
        <title>The Genome Sequence of Plasmodium fragile nilgiri.</title>
        <authorList>
            <consortium name="The Broad Institute Genomics Platform"/>
            <consortium name="The Broad Institute Genome Sequencing Center for Infectious Disease"/>
            <person name="Neafsey D."/>
            <person name="Duraisingh M."/>
            <person name="Young S.K."/>
            <person name="Zeng Q."/>
            <person name="Gargeya S."/>
            <person name="Abouelleil A."/>
            <person name="Alvarado L."/>
            <person name="Chapman S.B."/>
            <person name="Gainer-Dewar J."/>
            <person name="Goldberg J."/>
            <person name="Griggs A."/>
            <person name="Gujja S."/>
            <person name="Hansen M."/>
            <person name="Howarth C."/>
            <person name="Imamovic A."/>
            <person name="Larimer J."/>
            <person name="Pearson M."/>
            <person name="Poon T.W."/>
            <person name="Priest M."/>
            <person name="Roberts A."/>
            <person name="Saif S."/>
            <person name="Shea T."/>
            <person name="Sykes S."/>
            <person name="Wortman J."/>
            <person name="Nusbaum C."/>
            <person name="Birren B."/>
        </authorList>
    </citation>
    <scope>NUCLEOTIDE SEQUENCE [LARGE SCALE GENOMIC DNA]</scope>
    <source>
        <strain evidence="3">nilgiri</strain>
    </source>
</reference>
<dbReference type="SUPFAM" id="SSF54999">
    <property type="entry name" value="Ribosomal protein S10"/>
    <property type="match status" value="1"/>
</dbReference>
<evidence type="ECO:0000313" key="3">
    <source>
        <dbReference type="Proteomes" id="UP000054561"/>
    </source>
</evidence>
<proteinExistence type="predicted"/>
<feature type="compositionally biased region" description="Polar residues" evidence="1">
    <location>
        <begin position="86"/>
        <end position="100"/>
    </location>
</feature>
<dbReference type="VEuPathDB" id="PlasmoDB:AK88_02832"/>
<dbReference type="OrthoDB" id="406314at2759"/>
<sequence length="354" mass="42145">MGIESYFLKYVKATYITRRRSEMRKTIENLKNNIYTYNNYSCKNIKYHVGEEDTCDGSSHYSVQIDEQVEKVMRFVNPLLFNGQNITSSIPPHGSNNHTECTNEDKHKSFNTSEPYRDIASSHTESSPNTEKRADHPKEKNSTARKKNSYILNYRINHIVGKRGKREQYRYTYLKSPFKYKYALRHYVFEKYKYHFYFYNITHFNIHIIFNIILSSMTSQTSVKCNIHWFYPGKNLFDSEFLKKCFLPLMHGKHDGCEDQSEINSYVRRHIEEAYNNAVHSEEGGKLLPPGNLDINLDLTKYNIQNLLPLFFQNKTFSQNYKNLFLLEEKCFKQVKNKIRKKNFHWFLNKNPNG</sequence>
<protein>
    <submittedName>
        <fullName evidence="2">Uncharacterized protein</fullName>
    </submittedName>
</protein>
<keyword evidence="3" id="KW-1185">Reference proteome</keyword>
<organism evidence="2 3">
    <name type="scientific">Plasmodium fragile</name>
    <dbReference type="NCBI Taxonomy" id="5857"/>
    <lineage>
        <taxon>Eukaryota</taxon>
        <taxon>Sar</taxon>
        <taxon>Alveolata</taxon>
        <taxon>Apicomplexa</taxon>
        <taxon>Aconoidasida</taxon>
        <taxon>Haemosporida</taxon>
        <taxon>Plasmodiidae</taxon>
        <taxon>Plasmodium</taxon>
        <taxon>Plasmodium (Plasmodium)</taxon>
    </lineage>
</organism>
<dbReference type="OMA" id="NHIVGKR"/>
<feature type="region of interest" description="Disordered" evidence="1">
    <location>
        <begin position="86"/>
        <end position="143"/>
    </location>
</feature>
<dbReference type="RefSeq" id="XP_012335878.1">
    <property type="nucleotide sequence ID" value="XM_012480455.1"/>
</dbReference>
<feature type="compositionally biased region" description="Basic and acidic residues" evidence="1">
    <location>
        <begin position="130"/>
        <end position="142"/>
    </location>
</feature>
<gene>
    <name evidence="2" type="ORF">AK88_02832</name>
</gene>
<evidence type="ECO:0000256" key="1">
    <source>
        <dbReference type="SAM" id="MobiDB-lite"/>
    </source>
</evidence>